<proteinExistence type="predicted"/>
<evidence type="ECO:0000313" key="3">
    <source>
        <dbReference type="Proteomes" id="UP001626537"/>
    </source>
</evidence>
<name>A0ABZ0I0R4_9GAMM</name>
<gene>
    <name evidence="2" type="ORF">R0135_15135</name>
</gene>
<evidence type="ECO:0000256" key="1">
    <source>
        <dbReference type="SAM" id="SignalP"/>
    </source>
</evidence>
<evidence type="ECO:0000313" key="2">
    <source>
        <dbReference type="EMBL" id="WOJ93102.1"/>
    </source>
</evidence>
<dbReference type="PIRSF" id="PIRSF028069">
    <property type="entry name" value="UCP028069"/>
    <property type="match status" value="1"/>
</dbReference>
<organism evidence="2 3">
    <name type="scientific">Congregibacter variabilis</name>
    <dbReference type="NCBI Taxonomy" id="3081200"/>
    <lineage>
        <taxon>Bacteria</taxon>
        <taxon>Pseudomonadati</taxon>
        <taxon>Pseudomonadota</taxon>
        <taxon>Gammaproteobacteria</taxon>
        <taxon>Cellvibrionales</taxon>
        <taxon>Halieaceae</taxon>
        <taxon>Congregibacter</taxon>
    </lineage>
</organism>
<accession>A0ABZ0I0R4</accession>
<reference evidence="2 3" key="1">
    <citation type="submission" date="2023-10" db="EMBL/GenBank/DDBJ databases">
        <title>Two novel species belonging to the OM43/NOR5 clade.</title>
        <authorList>
            <person name="Park M."/>
        </authorList>
    </citation>
    <scope>NUCLEOTIDE SEQUENCE [LARGE SCALE GENOMIC DNA]</scope>
    <source>
        <strain evidence="2 3">IMCC43200</strain>
    </source>
</reference>
<feature type="signal peptide" evidence="1">
    <location>
        <begin position="1"/>
        <end position="28"/>
    </location>
</feature>
<keyword evidence="1" id="KW-0732">Signal</keyword>
<keyword evidence="3" id="KW-1185">Reference proteome</keyword>
<protein>
    <submittedName>
        <fullName evidence="2">DUF3450 domain-containing protein</fullName>
    </submittedName>
</protein>
<feature type="chain" id="PRO_5045623812" evidence="1">
    <location>
        <begin position="29"/>
        <end position="264"/>
    </location>
</feature>
<sequence length="264" mass="29956">MPDTRCQPRLHAVLLAIIFLANAVFAHAQTSLESIEAEGIERNEERRDAQSQIEGVGNNTRELLNDYRAELKIVEGLETYITMLDQQLAAQDSEIQTLQKSITDVAVIERQILPLLARMIDGLEQFIALDMPFLPQERRERVLAMRGLLSRADVTVAEKARRVFEAYQIESDYGRTIEAYRGKLELLDGNFDADFLRIGRIGLIYRSVGDERLGYWNSSAGVWDVLPSTPYRRLMEKGLRVARQEVAPELISIPIDPALVENSQ</sequence>
<dbReference type="InterPro" id="IPR016866">
    <property type="entry name" value="UCP028069"/>
</dbReference>
<dbReference type="EMBL" id="CP136864">
    <property type="protein sequence ID" value="WOJ93102.1"/>
    <property type="molecule type" value="Genomic_DNA"/>
</dbReference>
<dbReference type="Proteomes" id="UP001626537">
    <property type="component" value="Chromosome"/>
</dbReference>
<dbReference type="RefSeq" id="WP_407347761.1">
    <property type="nucleotide sequence ID" value="NZ_CP136864.1"/>
</dbReference>
<dbReference type="Pfam" id="PF11932">
    <property type="entry name" value="DUF3450"/>
    <property type="match status" value="1"/>
</dbReference>